<dbReference type="Proteomes" id="UP001519332">
    <property type="component" value="Unassembled WGS sequence"/>
</dbReference>
<dbReference type="PANTHER" id="PTHR46844:SF1">
    <property type="entry name" value="SLR5058 PROTEIN"/>
    <property type="match status" value="1"/>
</dbReference>
<dbReference type="RefSeq" id="WP_209645150.1">
    <property type="nucleotide sequence ID" value="NZ_JAGINW010000001.1"/>
</dbReference>
<dbReference type="SUPFAM" id="SSF52540">
    <property type="entry name" value="P-loop containing nucleoside triphosphate hydrolases"/>
    <property type="match status" value="1"/>
</dbReference>
<dbReference type="EMBL" id="JAGINW010000001">
    <property type="protein sequence ID" value="MBP2328082.1"/>
    <property type="molecule type" value="Genomic_DNA"/>
</dbReference>
<comment type="caution">
    <text evidence="2">The sequence shown here is derived from an EMBL/GenBank/DDBJ whole genome shotgun (WGS) entry which is preliminary data.</text>
</comment>
<organism evidence="2 3">
    <name type="scientific">Kibdelosporangium banguiense</name>
    <dbReference type="NCBI Taxonomy" id="1365924"/>
    <lineage>
        <taxon>Bacteria</taxon>
        <taxon>Bacillati</taxon>
        <taxon>Actinomycetota</taxon>
        <taxon>Actinomycetes</taxon>
        <taxon>Pseudonocardiales</taxon>
        <taxon>Pseudonocardiaceae</taxon>
        <taxon>Kibdelosporangium</taxon>
    </lineage>
</organism>
<evidence type="ECO:0000259" key="1">
    <source>
        <dbReference type="PROSITE" id="PS50837"/>
    </source>
</evidence>
<reference evidence="2 3" key="1">
    <citation type="submission" date="2021-03" db="EMBL/GenBank/DDBJ databases">
        <title>Sequencing the genomes of 1000 actinobacteria strains.</title>
        <authorList>
            <person name="Klenk H.-P."/>
        </authorList>
    </citation>
    <scope>NUCLEOTIDE SEQUENCE [LARGE SCALE GENOMIC DNA]</scope>
    <source>
        <strain evidence="2 3">DSM 46670</strain>
    </source>
</reference>
<sequence>MPEPNVSSNNEFSGTAHTVIQVNALYGNIVFAASAELTNQATAFEQRYRRGILEGLDRVALFGPNPQWAETFQLSEAYVELSLTDSATQHSGLRVDHVLAGSRRLLLEGSAGTGKSTVLRKLAIRALRGELPEDAAGCSSPVPFLLKLRSFVKDDTLALPKPEEFVAAIAPLLGSAKPEVWVSHLLESGRALVLIDGIDEVRDVHRGHVLAWVQHLIDFYPEVGYVITARPAAVPETWRKQLRGLGFATTRLEPMSRRQVNSFIDNWHRAMEAEWAAEDLKHEVAARRDLSNLATSPLLCGVLCAIYISHHYLPTTRSQLYDAGLSLLLERRDVARGIRGSFWQLPRSVSQPLLCQIALWMVLNGQDSIPWSTVLTMTRETAHRLGDHHYRADPTGLLHDLIEQTGILWRSGEDNLEFALSSFQDYFAATEIINQDHVRHLVLNAHNPTYHDVVIMMAELAGEAVATRLLTGLVDRAEAEPLYQRDLWLLATACLGVVRELSPSLRERILEQARHLLPPTSIDNAYHLAGAGVFVLDLLIGLAQSREFTDAEAAASIRAASLIDPRHTRVLLDHFSRRSSPEVQRELAAARSRDNGT</sequence>
<gene>
    <name evidence="2" type="ORF">JOF56_008467</name>
</gene>
<dbReference type="Gene3D" id="3.40.50.300">
    <property type="entry name" value="P-loop containing nucleotide triphosphate hydrolases"/>
    <property type="match status" value="1"/>
</dbReference>
<dbReference type="InterPro" id="IPR027417">
    <property type="entry name" value="P-loop_NTPase"/>
</dbReference>
<dbReference type="Pfam" id="PF05729">
    <property type="entry name" value="NACHT"/>
    <property type="match status" value="1"/>
</dbReference>
<protein>
    <recommendedName>
        <fullName evidence="1">NACHT domain-containing protein</fullName>
    </recommendedName>
</protein>
<evidence type="ECO:0000313" key="3">
    <source>
        <dbReference type="Proteomes" id="UP001519332"/>
    </source>
</evidence>
<dbReference type="PROSITE" id="PS50837">
    <property type="entry name" value="NACHT"/>
    <property type="match status" value="1"/>
</dbReference>
<keyword evidence="3" id="KW-1185">Reference proteome</keyword>
<name>A0ABS4TUL6_9PSEU</name>
<proteinExistence type="predicted"/>
<evidence type="ECO:0000313" key="2">
    <source>
        <dbReference type="EMBL" id="MBP2328082.1"/>
    </source>
</evidence>
<dbReference type="PANTHER" id="PTHR46844">
    <property type="entry name" value="SLR5058 PROTEIN"/>
    <property type="match status" value="1"/>
</dbReference>
<feature type="domain" description="NACHT" evidence="1">
    <location>
        <begin position="103"/>
        <end position="233"/>
    </location>
</feature>
<dbReference type="InterPro" id="IPR007111">
    <property type="entry name" value="NACHT_NTPase"/>
</dbReference>
<accession>A0ABS4TUL6</accession>